<keyword evidence="10" id="KW-0175">Coiled coil</keyword>
<keyword evidence="4" id="KW-1003">Cell membrane</keyword>
<dbReference type="InterPro" id="IPR010055">
    <property type="entry name" value="T2SS_protein-GspJ"/>
</dbReference>
<keyword evidence="6" id="KW-0997">Cell inner membrane</keyword>
<dbReference type="Proteomes" id="UP000011717">
    <property type="component" value="Unassembled WGS sequence"/>
</dbReference>
<evidence type="ECO:0000256" key="7">
    <source>
        <dbReference type="ARBA" id="ARBA00022692"/>
    </source>
</evidence>
<dbReference type="InterPro" id="IPR012902">
    <property type="entry name" value="N_methyl_site"/>
</dbReference>
<reference evidence="12 13" key="1">
    <citation type="journal article" date="2013" name="Genome Announc.">
        <title>Draft Genome Sequence of Strain JLT2015T, Belonging to the Family Sphingomonadaceae of the Alphaproteobacteria.</title>
        <authorList>
            <person name="Tang K."/>
            <person name="Liu K."/>
            <person name="Li S."/>
            <person name="Jiao N."/>
        </authorList>
    </citation>
    <scope>NUCLEOTIDE SEQUENCE [LARGE SCALE GENOMIC DNA]</scope>
    <source>
        <strain evidence="12 13">JLT2015</strain>
    </source>
</reference>
<dbReference type="SUPFAM" id="SSF54523">
    <property type="entry name" value="Pili subunits"/>
    <property type="match status" value="1"/>
</dbReference>
<evidence type="ECO:0000256" key="6">
    <source>
        <dbReference type="ARBA" id="ARBA00022519"/>
    </source>
</evidence>
<dbReference type="InterPro" id="IPR051621">
    <property type="entry name" value="T2SS_protein_J"/>
</dbReference>
<evidence type="ECO:0000256" key="9">
    <source>
        <dbReference type="ARBA" id="ARBA00023136"/>
    </source>
</evidence>
<evidence type="ECO:0000313" key="12">
    <source>
        <dbReference type="EMBL" id="EMD83104.1"/>
    </source>
</evidence>
<name>M2T983_9SPHN</name>
<dbReference type="GO" id="GO:0005886">
    <property type="term" value="C:plasma membrane"/>
    <property type="evidence" value="ECO:0007669"/>
    <property type="project" value="UniProtKB-SubCell"/>
</dbReference>
<evidence type="ECO:0000256" key="3">
    <source>
        <dbReference type="ARBA" id="ARBA00021539"/>
    </source>
</evidence>
<evidence type="ECO:0000256" key="1">
    <source>
        <dbReference type="ARBA" id="ARBA00004377"/>
    </source>
</evidence>
<dbReference type="NCBIfam" id="TIGR01711">
    <property type="entry name" value="gspJ"/>
    <property type="match status" value="1"/>
</dbReference>
<organism evidence="12 13">
    <name type="scientific">Pacificimonas flava</name>
    <dbReference type="NCBI Taxonomy" id="1234595"/>
    <lineage>
        <taxon>Bacteria</taxon>
        <taxon>Pseudomonadati</taxon>
        <taxon>Pseudomonadota</taxon>
        <taxon>Alphaproteobacteria</taxon>
        <taxon>Sphingomonadales</taxon>
        <taxon>Sphingosinicellaceae</taxon>
        <taxon>Pacificimonas</taxon>
    </lineage>
</organism>
<evidence type="ECO:0000256" key="2">
    <source>
        <dbReference type="ARBA" id="ARBA00011084"/>
    </source>
</evidence>
<dbReference type="Pfam" id="PF07963">
    <property type="entry name" value="N_methyl"/>
    <property type="match status" value="1"/>
</dbReference>
<proteinExistence type="inferred from homology"/>
<dbReference type="GO" id="GO:0015627">
    <property type="term" value="C:type II protein secretion system complex"/>
    <property type="evidence" value="ECO:0007669"/>
    <property type="project" value="InterPro"/>
</dbReference>
<evidence type="ECO:0000256" key="11">
    <source>
        <dbReference type="SAM" id="Phobius"/>
    </source>
</evidence>
<evidence type="ECO:0000313" key="13">
    <source>
        <dbReference type="Proteomes" id="UP000011717"/>
    </source>
</evidence>
<dbReference type="NCBIfam" id="TIGR02532">
    <property type="entry name" value="IV_pilin_GFxxxE"/>
    <property type="match status" value="1"/>
</dbReference>
<dbReference type="GO" id="GO:0015628">
    <property type="term" value="P:protein secretion by the type II secretion system"/>
    <property type="evidence" value="ECO:0007669"/>
    <property type="project" value="InterPro"/>
</dbReference>
<dbReference type="EMBL" id="AMRV01000004">
    <property type="protein sequence ID" value="EMD83104.1"/>
    <property type="molecule type" value="Genomic_DNA"/>
</dbReference>
<keyword evidence="5" id="KW-0488">Methylation</keyword>
<dbReference type="OrthoDB" id="9794345at2"/>
<dbReference type="Gene3D" id="3.10.610.10">
    <property type="entry name" value="GSPII I/J protein-like"/>
    <property type="match status" value="1"/>
</dbReference>
<gene>
    <name evidence="12" type="ORF">C725_1702</name>
</gene>
<keyword evidence="7 11" id="KW-0812">Transmembrane</keyword>
<keyword evidence="9 11" id="KW-0472">Membrane</keyword>
<keyword evidence="13" id="KW-1185">Reference proteome</keyword>
<feature type="coiled-coil region" evidence="10">
    <location>
        <begin position="53"/>
        <end position="80"/>
    </location>
</feature>
<evidence type="ECO:0000256" key="4">
    <source>
        <dbReference type="ARBA" id="ARBA00022475"/>
    </source>
</evidence>
<feature type="transmembrane region" description="Helical" evidence="11">
    <location>
        <begin position="20"/>
        <end position="43"/>
    </location>
</feature>
<dbReference type="PANTHER" id="PTHR39583">
    <property type="entry name" value="TYPE II SECRETION SYSTEM PROTEIN J-RELATED"/>
    <property type="match status" value="1"/>
</dbReference>
<sequence>MIRSGGGPERLAGADLEDGFTLVETLVALFIFAMLVTAGAFVLGNSAEAARGVEAVSDELQALQRTRAALQADLGQMALRPSRAAGGEERGALTSGDRADGALLAFVRYGPDNPDGEERPALQYVGWFQTEGGLERRAAAHLDGEALGAGALLLPGASGARVQFHYRSGWSDTPVETVPAVLPDAVRLTLTHPRYGAVEQLFLTGAGA</sequence>
<dbReference type="AlphaFoldDB" id="M2T983"/>
<comment type="caution">
    <text evidence="12">The sequence shown here is derived from an EMBL/GenBank/DDBJ whole genome shotgun (WGS) entry which is preliminary data.</text>
</comment>
<comment type="similarity">
    <text evidence="2">Belongs to the GSP J family.</text>
</comment>
<comment type="subcellular location">
    <subcellularLocation>
        <location evidence="1">Cell inner membrane</location>
        <topology evidence="1">Single-pass membrane protein</topology>
    </subcellularLocation>
</comment>
<evidence type="ECO:0000256" key="5">
    <source>
        <dbReference type="ARBA" id="ARBA00022481"/>
    </source>
</evidence>
<dbReference type="RefSeq" id="WP_008601845.1">
    <property type="nucleotide sequence ID" value="NZ_AMRV01000004.1"/>
</dbReference>
<accession>M2T983</accession>
<dbReference type="Pfam" id="PF11612">
    <property type="entry name" value="T2SSJ"/>
    <property type="match status" value="1"/>
</dbReference>
<protein>
    <recommendedName>
        <fullName evidence="3">Type II secretion system protein J</fullName>
    </recommendedName>
</protein>
<dbReference type="InterPro" id="IPR045584">
    <property type="entry name" value="Pilin-like"/>
</dbReference>
<dbReference type="PANTHER" id="PTHR39583:SF2">
    <property type="entry name" value="TYPE II SECRETION SYSTEM PROTEIN J"/>
    <property type="match status" value="1"/>
</dbReference>
<evidence type="ECO:0000256" key="8">
    <source>
        <dbReference type="ARBA" id="ARBA00022989"/>
    </source>
</evidence>
<keyword evidence="8 11" id="KW-1133">Transmembrane helix</keyword>
<dbReference type="Gene3D" id="2.10.70.20">
    <property type="entry name" value="gspk-gspi-gspj complex like domains"/>
    <property type="match status" value="1"/>
</dbReference>
<evidence type="ECO:0000256" key="10">
    <source>
        <dbReference type="SAM" id="Coils"/>
    </source>
</evidence>